<keyword evidence="2" id="KW-0808">Transferase</keyword>
<dbReference type="Proteomes" id="UP000503264">
    <property type="component" value="Chromosome"/>
</dbReference>
<gene>
    <name evidence="2" type="primary">pabB</name>
    <name evidence="2" type="ORF">CMUC_1648</name>
</gene>
<protein>
    <submittedName>
        <fullName evidence="2">Aminodeoxychorismate synthase, component I</fullName>
        <ecNumber evidence="2">2.6.1.85</ecNumber>
    </submittedName>
</protein>
<dbReference type="GO" id="GO:0046820">
    <property type="term" value="F:4-amino-4-deoxychorismate synthase activity"/>
    <property type="evidence" value="ECO:0007669"/>
    <property type="project" value="UniProtKB-EC"/>
</dbReference>
<dbReference type="SUPFAM" id="SSF56322">
    <property type="entry name" value="ADC synthase"/>
    <property type="match status" value="1"/>
</dbReference>
<evidence type="ECO:0000313" key="2">
    <source>
        <dbReference type="EMBL" id="QCD45398.1"/>
    </source>
</evidence>
<dbReference type="RefSeq" id="WP_171994141.1">
    <property type="nucleotide sequence ID" value="NZ_CP012542.1"/>
</dbReference>
<keyword evidence="3" id="KW-1185">Reference proteome</keyword>
<dbReference type="PANTHER" id="PTHR11236">
    <property type="entry name" value="AMINOBENZOATE/ANTHRANILATE SYNTHASE"/>
    <property type="match status" value="1"/>
</dbReference>
<dbReference type="GO" id="GO:0000162">
    <property type="term" value="P:L-tryptophan biosynthetic process"/>
    <property type="evidence" value="ECO:0007669"/>
    <property type="project" value="TreeGrafter"/>
</dbReference>
<dbReference type="InterPro" id="IPR005801">
    <property type="entry name" value="ADC_synthase"/>
</dbReference>
<organism evidence="2 3">
    <name type="scientific">Campylobacter mucosalis CCUG 21559</name>
    <dbReference type="NCBI Taxonomy" id="1032067"/>
    <lineage>
        <taxon>Bacteria</taxon>
        <taxon>Pseudomonadati</taxon>
        <taxon>Campylobacterota</taxon>
        <taxon>Epsilonproteobacteria</taxon>
        <taxon>Campylobacterales</taxon>
        <taxon>Campylobacteraceae</taxon>
        <taxon>Campylobacter</taxon>
    </lineage>
</organism>
<dbReference type="InterPro" id="IPR015890">
    <property type="entry name" value="Chorismate_C"/>
</dbReference>
<dbReference type="EMBL" id="CP012542">
    <property type="protein sequence ID" value="QCD45398.1"/>
    <property type="molecule type" value="Genomic_DNA"/>
</dbReference>
<accession>A0A6G5QI89</accession>
<sequence>MFKKLLNSYKNQPFIALISYDKSDFIVSSPKEAHKYGLYFKFQTNKRQSSPKYELEKYLVDFEIYKDRFNKVRNYQFLGHSYLLNLCFSSNLKLNLSLKNIFDHANEKAVIYKENDFVCFTPEPFVMIENGFIHTFPMKGTIDANIPNAKEILLNNKKEISEQMMMVDLMRNDLSIVASEVKVERFRYVSRAKNLYQTSSHISGKLRENLGFGDIFDAILPAGSITGTPKARTCEIIDEVELENRGFYTGVFIYFDGKILKSYVLIRFIKQTDNGFKFFSGGGITLESDLYDEYDELKRKIYLPF</sequence>
<keyword evidence="2" id="KW-0032">Aminotransferase</keyword>
<dbReference type="PANTHER" id="PTHR11236:SF50">
    <property type="entry name" value="AMINODEOXYCHORISMATE SYNTHASE COMPONENT 1"/>
    <property type="match status" value="1"/>
</dbReference>
<proteinExistence type="predicted"/>
<dbReference type="AlphaFoldDB" id="A0A6G5QI89"/>
<feature type="domain" description="Chorismate-utilising enzyme C-terminal" evidence="1">
    <location>
        <begin position="62"/>
        <end position="300"/>
    </location>
</feature>
<dbReference type="PRINTS" id="PR00095">
    <property type="entry name" value="ANTSNTHASEI"/>
</dbReference>
<evidence type="ECO:0000259" key="1">
    <source>
        <dbReference type="Pfam" id="PF00425"/>
    </source>
</evidence>
<evidence type="ECO:0000313" key="3">
    <source>
        <dbReference type="Proteomes" id="UP000503264"/>
    </source>
</evidence>
<name>A0A6G5QI89_9BACT</name>
<dbReference type="InterPro" id="IPR019999">
    <property type="entry name" value="Anth_synth_I-like"/>
</dbReference>
<dbReference type="Pfam" id="PF00425">
    <property type="entry name" value="Chorismate_bind"/>
    <property type="match status" value="1"/>
</dbReference>
<dbReference type="Gene3D" id="3.60.120.10">
    <property type="entry name" value="Anthranilate synthase"/>
    <property type="match status" value="1"/>
</dbReference>
<dbReference type="NCBIfam" id="NF005486">
    <property type="entry name" value="PRK07093.1"/>
    <property type="match status" value="1"/>
</dbReference>
<dbReference type="EC" id="2.6.1.85" evidence="2"/>
<reference evidence="2 3" key="1">
    <citation type="submission" date="2016-07" db="EMBL/GenBank/DDBJ databases">
        <title>Comparative genomics of the Campylobacter concisus group.</title>
        <authorList>
            <person name="Miller W.G."/>
            <person name="Yee E."/>
            <person name="Chapman M.H."/>
            <person name="Huynh S."/>
            <person name="Bono J.L."/>
            <person name="On S.L.W."/>
            <person name="StLeger J."/>
            <person name="Foster G."/>
            <person name="Parker C.T."/>
        </authorList>
    </citation>
    <scope>NUCLEOTIDE SEQUENCE [LARGE SCALE GENOMIC DNA]</scope>
    <source>
        <strain evidence="2 3">CCUG 21559</strain>
    </source>
</reference>